<accession>A0A2D0NEP6</accession>
<evidence type="ECO:0000256" key="4">
    <source>
        <dbReference type="ARBA" id="ARBA00023136"/>
    </source>
</evidence>
<dbReference type="InterPro" id="IPR033985">
    <property type="entry name" value="SusD-like_N"/>
</dbReference>
<dbReference type="RefSeq" id="WP_099150236.1">
    <property type="nucleotide sequence ID" value="NZ_PDUD01000018.1"/>
</dbReference>
<dbReference type="PROSITE" id="PS51257">
    <property type="entry name" value="PROKAR_LIPOPROTEIN"/>
    <property type="match status" value="1"/>
</dbReference>
<dbReference type="Proteomes" id="UP000223913">
    <property type="component" value="Unassembled WGS sequence"/>
</dbReference>
<dbReference type="Pfam" id="PF14322">
    <property type="entry name" value="SusD-like_3"/>
    <property type="match status" value="1"/>
</dbReference>
<dbReference type="OrthoDB" id="5694214at2"/>
<keyword evidence="5" id="KW-0998">Cell outer membrane</keyword>
<gene>
    <name evidence="9" type="ORF">CRP01_11795</name>
</gene>
<dbReference type="InterPro" id="IPR011990">
    <property type="entry name" value="TPR-like_helical_dom_sf"/>
</dbReference>
<dbReference type="AlphaFoldDB" id="A0A2D0NEP6"/>
<feature type="signal peptide" evidence="6">
    <location>
        <begin position="1"/>
        <end position="23"/>
    </location>
</feature>
<comment type="caution">
    <text evidence="9">The sequence shown here is derived from an EMBL/GenBank/DDBJ whole genome shotgun (WGS) entry which is preliminary data.</text>
</comment>
<evidence type="ECO:0000259" key="8">
    <source>
        <dbReference type="Pfam" id="PF14322"/>
    </source>
</evidence>
<name>A0A2D0NEP6_FLAN2</name>
<evidence type="ECO:0000313" key="10">
    <source>
        <dbReference type="Proteomes" id="UP000223913"/>
    </source>
</evidence>
<evidence type="ECO:0000256" key="2">
    <source>
        <dbReference type="ARBA" id="ARBA00006275"/>
    </source>
</evidence>
<keyword evidence="4" id="KW-0472">Membrane</keyword>
<evidence type="ECO:0000256" key="3">
    <source>
        <dbReference type="ARBA" id="ARBA00022729"/>
    </source>
</evidence>
<dbReference type="Pfam" id="PF07980">
    <property type="entry name" value="SusD_RagB"/>
    <property type="match status" value="1"/>
</dbReference>
<dbReference type="EMBL" id="PDUD01000018">
    <property type="protein sequence ID" value="PHN06253.1"/>
    <property type="molecule type" value="Genomic_DNA"/>
</dbReference>
<reference evidence="9 10" key="1">
    <citation type="submission" date="2017-10" db="EMBL/GenBank/DDBJ databases">
        <title>The draft genome sequence of Lewinella nigricans NBRC 102662.</title>
        <authorList>
            <person name="Wang K."/>
        </authorList>
    </citation>
    <scope>NUCLEOTIDE SEQUENCE [LARGE SCALE GENOMIC DNA]</scope>
    <source>
        <strain evidence="9 10">NBRC 102662</strain>
    </source>
</reference>
<evidence type="ECO:0000313" key="9">
    <source>
        <dbReference type="EMBL" id="PHN06253.1"/>
    </source>
</evidence>
<organism evidence="9 10">
    <name type="scientific">Flavilitoribacter nigricans (strain ATCC 23147 / DSM 23189 / NBRC 102662 / NCIMB 1420 / SS-2)</name>
    <name type="common">Lewinella nigricans</name>
    <dbReference type="NCBI Taxonomy" id="1122177"/>
    <lineage>
        <taxon>Bacteria</taxon>
        <taxon>Pseudomonadati</taxon>
        <taxon>Bacteroidota</taxon>
        <taxon>Saprospiria</taxon>
        <taxon>Saprospirales</taxon>
        <taxon>Lewinellaceae</taxon>
        <taxon>Flavilitoribacter</taxon>
    </lineage>
</organism>
<protein>
    <submittedName>
        <fullName evidence="9">RagB/SusD family nutrient uptake outer membrane protein</fullName>
    </submittedName>
</protein>
<feature type="domain" description="RagB/SusD" evidence="7">
    <location>
        <begin position="246"/>
        <end position="510"/>
    </location>
</feature>
<dbReference type="SUPFAM" id="SSF48452">
    <property type="entry name" value="TPR-like"/>
    <property type="match status" value="1"/>
</dbReference>
<comment type="similarity">
    <text evidence="2">Belongs to the SusD family.</text>
</comment>
<keyword evidence="3 6" id="KW-0732">Signal</keyword>
<dbReference type="Gene3D" id="1.25.40.390">
    <property type="match status" value="1"/>
</dbReference>
<evidence type="ECO:0000256" key="6">
    <source>
        <dbReference type="SAM" id="SignalP"/>
    </source>
</evidence>
<keyword evidence="10" id="KW-1185">Reference proteome</keyword>
<feature type="chain" id="PRO_5013016916" evidence="6">
    <location>
        <begin position="24"/>
        <end position="510"/>
    </location>
</feature>
<proteinExistence type="inferred from homology"/>
<dbReference type="GO" id="GO:0009279">
    <property type="term" value="C:cell outer membrane"/>
    <property type="evidence" value="ECO:0007669"/>
    <property type="project" value="UniProtKB-SubCell"/>
</dbReference>
<comment type="subcellular location">
    <subcellularLocation>
        <location evidence="1">Cell outer membrane</location>
    </subcellularLocation>
</comment>
<evidence type="ECO:0000259" key="7">
    <source>
        <dbReference type="Pfam" id="PF07980"/>
    </source>
</evidence>
<feature type="domain" description="SusD-like N-terminal" evidence="8">
    <location>
        <begin position="25"/>
        <end position="221"/>
    </location>
</feature>
<evidence type="ECO:0000256" key="1">
    <source>
        <dbReference type="ARBA" id="ARBA00004442"/>
    </source>
</evidence>
<dbReference type="InterPro" id="IPR012944">
    <property type="entry name" value="SusD_RagB_dom"/>
</dbReference>
<evidence type="ECO:0000256" key="5">
    <source>
        <dbReference type="ARBA" id="ARBA00023237"/>
    </source>
</evidence>
<sequence>MKHLIKFKTGASVFLLLSFVACTDLDTEIYSDLTPNTEYTTTDNLLAAILTAYGPLSNSYGNNGLFEVQELSTETSAAPAKFGPWDDGGIWARLHRHEWENNAWFINNTWNMCFSGISTCNRLIEEFQATSGDVTAAVNELRGVRALYLFTAMDLWGGVPLVTTFKTAEANPSRASRTEVYNYIESELLDIIPSLPDNPKGENYGRINKWAAMALLARMYLNAEVYTGTPQWQKAADMAQMVIDGGQFSLQTDYLDNYITRNESSVENILVVSHSASSGGAFNMHMRTLHPLSKETYGFTTGPWNGYTALEEFYNSFEEDDKRRDIFITGQQYTLSGEPIQDPNGAIEIDSKGNPDPDGTPLIFTPYINELTPKAFSQSGARIGKYEFATGLDLAMDNDFPVLRYGEVLLVRAEALWRMDNGNREAVELIRQIRERAGLEQIDPLTEDALYNEIQRELAFEAQARTVMIRYDRFNNTWWEKTITDPNKNLFPIPTAQLNGNPNLTQNPGY</sequence>